<dbReference type="GO" id="GO:0006420">
    <property type="term" value="P:arginyl-tRNA aminoacylation"/>
    <property type="evidence" value="ECO:0007669"/>
    <property type="project" value="InterPro"/>
</dbReference>
<keyword evidence="3" id="KW-0436">Ligase</keyword>
<dbReference type="InterPro" id="IPR008909">
    <property type="entry name" value="DALR_anticod-bd"/>
</dbReference>
<dbReference type="GO" id="GO:0004814">
    <property type="term" value="F:arginine-tRNA ligase activity"/>
    <property type="evidence" value="ECO:0007669"/>
    <property type="project" value="UniProtKB-EC"/>
</dbReference>
<dbReference type="SUPFAM" id="SSF47323">
    <property type="entry name" value="Anticodon-binding domain of a subclass of class I aminoacyl-tRNA synthetases"/>
    <property type="match status" value="1"/>
</dbReference>
<gene>
    <name evidence="10" type="ORF">DYB26_012823</name>
</gene>
<evidence type="ECO:0000256" key="2">
    <source>
        <dbReference type="ARBA" id="ARBA00012837"/>
    </source>
</evidence>
<name>A0A418CHK5_APHAT</name>
<keyword evidence="4" id="KW-0547">Nucleotide-binding</keyword>
<evidence type="ECO:0000256" key="1">
    <source>
        <dbReference type="ARBA" id="ARBA00005594"/>
    </source>
</evidence>
<dbReference type="Gene3D" id="1.10.730.10">
    <property type="entry name" value="Isoleucyl-tRNA Synthetase, Domain 1"/>
    <property type="match status" value="1"/>
</dbReference>
<evidence type="ECO:0000256" key="5">
    <source>
        <dbReference type="ARBA" id="ARBA00022840"/>
    </source>
</evidence>
<dbReference type="InterPro" id="IPR009080">
    <property type="entry name" value="tRNAsynth_Ia_anticodon-bd"/>
</dbReference>
<dbReference type="SMART" id="SM00836">
    <property type="entry name" value="DALR_1"/>
    <property type="match status" value="1"/>
</dbReference>
<accession>A0A418CHK5</accession>
<keyword evidence="7" id="KW-0030">Aminoacyl-tRNA synthetase</keyword>
<reference evidence="10 11" key="1">
    <citation type="submission" date="2018-08" db="EMBL/GenBank/DDBJ databases">
        <title>Aphanomyces genome sequencing and annotation.</title>
        <authorList>
            <person name="Minardi D."/>
            <person name="Oidtmann B."/>
            <person name="Van Der Giezen M."/>
            <person name="Studholme D.J."/>
        </authorList>
    </citation>
    <scope>NUCLEOTIDE SEQUENCE [LARGE SCALE GENOMIC DNA]</scope>
    <source>
        <strain evidence="10 11">FDL457</strain>
    </source>
</reference>
<organism evidence="10 11">
    <name type="scientific">Aphanomyces astaci</name>
    <name type="common">Crayfish plague agent</name>
    <dbReference type="NCBI Taxonomy" id="112090"/>
    <lineage>
        <taxon>Eukaryota</taxon>
        <taxon>Sar</taxon>
        <taxon>Stramenopiles</taxon>
        <taxon>Oomycota</taxon>
        <taxon>Saprolegniomycetes</taxon>
        <taxon>Saprolegniales</taxon>
        <taxon>Verrucalvaceae</taxon>
        <taxon>Aphanomyces</taxon>
    </lineage>
</organism>
<keyword evidence="5" id="KW-0067">ATP-binding</keyword>
<dbReference type="InterPro" id="IPR001278">
    <property type="entry name" value="Arg-tRNA-ligase"/>
</dbReference>
<dbReference type="Pfam" id="PF05746">
    <property type="entry name" value="DALR_1"/>
    <property type="match status" value="1"/>
</dbReference>
<evidence type="ECO:0000256" key="3">
    <source>
        <dbReference type="ARBA" id="ARBA00022598"/>
    </source>
</evidence>
<comment type="catalytic activity">
    <reaction evidence="8">
        <text>tRNA(Arg) + L-arginine + ATP = L-arginyl-tRNA(Arg) + AMP + diphosphate</text>
        <dbReference type="Rhea" id="RHEA:20301"/>
        <dbReference type="Rhea" id="RHEA-COMP:9658"/>
        <dbReference type="Rhea" id="RHEA-COMP:9673"/>
        <dbReference type="ChEBI" id="CHEBI:30616"/>
        <dbReference type="ChEBI" id="CHEBI:32682"/>
        <dbReference type="ChEBI" id="CHEBI:33019"/>
        <dbReference type="ChEBI" id="CHEBI:78442"/>
        <dbReference type="ChEBI" id="CHEBI:78513"/>
        <dbReference type="ChEBI" id="CHEBI:456215"/>
        <dbReference type="EC" id="6.1.1.19"/>
    </reaction>
</comment>
<evidence type="ECO:0000256" key="6">
    <source>
        <dbReference type="ARBA" id="ARBA00022917"/>
    </source>
</evidence>
<dbReference type="PANTHER" id="PTHR11956">
    <property type="entry name" value="ARGINYL-TRNA SYNTHETASE"/>
    <property type="match status" value="1"/>
</dbReference>
<evidence type="ECO:0000256" key="8">
    <source>
        <dbReference type="ARBA" id="ARBA00049339"/>
    </source>
</evidence>
<evidence type="ECO:0000259" key="9">
    <source>
        <dbReference type="SMART" id="SM00836"/>
    </source>
</evidence>
<keyword evidence="6" id="KW-0648">Protein biosynthesis</keyword>
<dbReference type="FunFam" id="1.10.730.10:FF:000006">
    <property type="entry name" value="Arginyl-tRNA synthetase 2, mitochondrial"/>
    <property type="match status" value="1"/>
</dbReference>
<dbReference type="GO" id="GO:0005524">
    <property type="term" value="F:ATP binding"/>
    <property type="evidence" value="ECO:0007669"/>
    <property type="project" value="UniProtKB-KW"/>
</dbReference>
<sequence>MFAYARLSSIVRKSGVDMDALAQQSGVLNVADPNEAALAVELLQLQDVLVFINKELATNWLCTYLYTLSEKVQVFVTQCRVLGSPEQNSRLLLCQATLKIMYTCFKLLGINPLDQI</sequence>
<dbReference type="AlphaFoldDB" id="A0A418CHK5"/>
<dbReference type="PANTHER" id="PTHR11956:SF5">
    <property type="entry name" value="ARGININE--TRNA LIGASE, CYTOPLASMIC"/>
    <property type="match status" value="1"/>
</dbReference>
<evidence type="ECO:0000256" key="7">
    <source>
        <dbReference type="ARBA" id="ARBA00023146"/>
    </source>
</evidence>
<evidence type="ECO:0000313" key="11">
    <source>
        <dbReference type="Proteomes" id="UP000286510"/>
    </source>
</evidence>
<comment type="similarity">
    <text evidence="1">Belongs to the class-I aminoacyl-tRNA synthetase family.</text>
</comment>
<dbReference type="EC" id="6.1.1.19" evidence="2"/>
<dbReference type="Proteomes" id="UP000286510">
    <property type="component" value="Unassembled WGS sequence"/>
</dbReference>
<evidence type="ECO:0000256" key="4">
    <source>
        <dbReference type="ARBA" id="ARBA00022741"/>
    </source>
</evidence>
<dbReference type="EMBL" id="QUTF01027604">
    <property type="protein sequence ID" value="RHY79794.1"/>
    <property type="molecule type" value="Genomic_DNA"/>
</dbReference>
<comment type="caution">
    <text evidence="10">The sequence shown here is derived from an EMBL/GenBank/DDBJ whole genome shotgun (WGS) entry which is preliminary data.</text>
</comment>
<proteinExistence type="inferred from homology"/>
<feature type="domain" description="DALR anticodon binding" evidence="9">
    <location>
        <begin position="1"/>
        <end position="116"/>
    </location>
</feature>
<evidence type="ECO:0000313" key="10">
    <source>
        <dbReference type="EMBL" id="RHY79794.1"/>
    </source>
</evidence>
<protein>
    <recommendedName>
        <fullName evidence="2">arginine--tRNA ligase</fullName>
        <ecNumber evidence="2">6.1.1.19</ecNumber>
    </recommendedName>
</protein>
<dbReference type="VEuPathDB" id="FungiDB:H257_03513"/>